<evidence type="ECO:0000313" key="3">
    <source>
        <dbReference type="EMBL" id="REF86322.1"/>
    </source>
</evidence>
<reference evidence="3 4" key="1">
    <citation type="submission" date="2018-08" db="EMBL/GenBank/DDBJ databases">
        <title>Genomic Encyclopedia of Type Strains, Phase IV (KMG-IV): sequencing the most valuable type-strain genomes for metagenomic binning, comparative biology and taxonomic classification.</title>
        <authorList>
            <person name="Goeker M."/>
        </authorList>
    </citation>
    <scope>NUCLEOTIDE SEQUENCE [LARGE SCALE GENOMIC DNA]</scope>
    <source>
        <strain evidence="3 4">BW863</strain>
    </source>
</reference>
<comment type="caution">
    <text evidence="3">The sequence shown here is derived from an EMBL/GenBank/DDBJ whole genome shotgun (WGS) entry which is preliminary data.</text>
</comment>
<feature type="signal peptide" evidence="1">
    <location>
        <begin position="1"/>
        <end position="20"/>
    </location>
</feature>
<accession>A0A3D9YZL4</accession>
<dbReference type="EMBL" id="QUMO01000003">
    <property type="protein sequence ID" value="REF86322.1"/>
    <property type="molecule type" value="Genomic_DNA"/>
</dbReference>
<gene>
    <name evidence="3" type="ORF">DES32_2373</name>
</gene>
<keyword evidence="4" id="KW-1185">Reference proteome</keyword>
<dbReference type="Proteomes" id="UP000256900">
    <property type="component" value="Unassembled WGS sequence"/>
</dbReference>
<dbReference type="PROSITE" id="PS51257">
    <property type="entry name" value="PROKAR_LIPOPROTEIN"/>
    <property type="match status" value="1"/>
</dbReference>
<dbReference type="AlphaFoldDB" id="A0A3D9YZL4"/>
<dbReference type="Pfam" id="PF06904">
    <property type="entry name" value="Extensin-like_C"/>
    <property type="match status" value="1"/>
</dbReference>
<organism evidence="3 4">
    <name type="scientific">Methylovirgula ligni</name>
    <dbReference type="NCBI Taxonomy" id="569860"/>
    <lineage>
        <taxon>Bacteria</taxon>
        <taxon>Pseudomonadati</taxon>
        <taxon>Pseudomonadota</taxon>
        <taxon>Alphaproteobacteria</taxon>
        <taxon>Hyphomicrobiales</taxon>
        <taxon>Beijerinckiaceae</taxon>
        <taxon>Methylovirgula</taxon>
    </lineage>
</organism>
<keyword evidence="1" id="KW-0732">Signal</keyword>
<feature type="chain" id="PRO_5017534356" description="Extensin-like C-terminal domain-containing protein" evidence="1">
    <location>
        <begin position="21"/>
        <end position="237"/>
    </location>
</feature>
<dbReference type="InterPro" id="IPR009683">
    <property type="entry name" value="Extensin-like_C"/>
</dbReference>
<proteinExistence type="predicted"/>
<evidence type="ECO:0000256" key="1">
    <source>
        <dbReference type="SAM" id="SignalP"/>
    </source>
</evidence>
<name>A0A3D9YZL4_9HYPH</name>
<dbReference type="OrthoDB" id="9809788at2"/>
<evidence type="ECO:0000259" key="2">
    <source>
        <dbReference type="Pfam" id="PF06904"/>
    </source>
</evidence>
<feature type="domain" description="Extensin-like C-terminal" evidence="2">
    <location>
        <begin position="58"/>
        <end position="232"/>
    </location>
</feature>
<protein>
    <recommendedName>
        <fullName evidence="2">Extensin-like C-terminal domain-containing protein</fullName>
    </recommendedName>
</protein>
<sequence>MDIRSAILFALLSMALSCSAAKSDSSAPLPPPRPAGLSAPAAKPAALAVSPVATPDPACARVFASKRLIVAAAPPVSGPNGCGIAAPVTLKAVVLADGTTVPFEPPSLIRCDLAEALGDWVHDDVAPAVQPEGGLAKILGSVGYECRNRNHLATEKLSEHAKGNAVDLRGVVLRDGRQILIQTQAEKPAFLARLKASACARFRTVLGPGSDPAHALHLHVDLEQRRNNFRICEWNVN</sequence>
<evidence type="ECO:0000313" key="4">
    <source>
        <dbReference type="Proteomes" id="UP000256900"/>
    </source>
</evidence>